<protein>
    <submittedName>
        <fullName evidence="1">Uncharacterized protein</fullName>
    </submittedName>
</protein>
<dbReference type="EMBL" id="JBHSGN010000059">
    <property type="protein sequence ID" value="MFC4673607.1"/>
    <property type="molecule type" value="Genomic_DNA"/>
</dbReference>
<accession>A0ABV9KUM9</accession>
<proteinExistence type="predicted"/>
<evidence type="ECO:0000313" key="2">
    <source>
        <dbReference type="Proteomes" id="UP001596023"/>
    </source>
</evidence>
<comment type="caution">
    <text evidence="1">The sequence shown here is derived from an EMBL/GenBank/DDBJ whole genome shotgun (WGS) entry which is preliminary data.</text>
</comment>
<gene>
    <name evidence="1" type="ORF">ACFO6W_07870</name>
</gene>
<reference evidence="2" key="1">
    <citation type="journal article" date="2019" name="Int. J. Syst. Evol. Microbiol.">
        <title>The Global Catalogue of Microorganisms (GCM) 10K type strain sequencing project: providing services to taxonomists for standard genome sequencing and annotation.</title>
        <authorList>
            <consortium name="The Broad Institute Genomics Platform"/>
            <consortium name="The Broad Institute Genome Sequencing Center for Infectious Disease"/>
            <person name="Wu L."/>
            <person name="Ma J."/>
        </authorList>
    </citation>
    <scope>NUCLEOTIDE SEQUENCE [LARGE SCALE GENOMIC DNA]</scope>
    <source>
        <strain evidence="2">CCUG 66188</strain>
    </source>
</reference>
<dbReference type="Proteomes" id="UP001596023">
    <property type="component" value="Unassembled WGS sequence"/>
</dbReference>
<keyword evidence="2" id="KW-1185">Reference proteome</keyword>
<dbReference type="RefSeq" id="WP_379995050.1">
    <property type="nucleotide sequence ID" value="NZ_JBHSGN010000059.1"/>
</dbReference>
<name>A0ABV9KUM9_9BACT</name>
<organism evidence="1 2">
    <name type="scientific">Dysgonomonas termitidis</name>
    <dbReference type="NCBI Taxonomy" id="1516126"/>
    <lineage>
        <taxon>Bacteria</taxon>
        <taxon>Pseudomonadati</taxon>
        <taxon>Bacteroidota</taxon>
        <taxon>Bacteroidia</taxon>
        <taxon>Bacteroidales</taxon>
        <taxon>Dysgonomonadaceae</taxon>
        <taxon>Dysgonomonas</taxon>
    </lineage>
</organism>
<evidence type="ECO:0000313" key="1">
    <source>
        <dbReference type="EMBL" id="MFC4673607.1"/>
    </source>
</evidence>
<sequence>MERYQQKETTKKVPRHGYINDLARLCGCCRQTVSKALFENAKGEKADFVRKMYRTNYKQCAD</sequence>